<evidence type="ECO:0000313" key="11">
    <source>
        <dbReference type="Proteomes" id="UP001172083"/>
    </source>
</evidence>
<dbReference type="Proteomes" id="UP001172083">
    <property type="component" value="Unassembled WGS sequence"/>
</dbReference>
<dbReference type="Pfam" id="PF13715">
    <property type="entry name" value="CarbopepD_reg_2"/>
    <property type="match status" value="1"/>
</dbReference>
<dbReference type="EMBL" id="JAUJEB010000008">
    <property type="protein sequence ID" value="MDN5216141.1"/>
    <property type="molecule type" value="Genomic_DNA"/>
</dbReference>
<keyword evidence="4 7" id="KW-0812">Transmembrane</keyword>
<feature type="domain" description="Outer membrane protein beta-barrel" evidence="9">
    <location>
        <begin position="382"/>
        <end position="777"/>
    </location>
</feature>
<organism evidence="10 11">
    <name type="scientific">Agaribacillus aureus</name>
    <dbReference type="NCBI Taxonomy" id="3051825"/>
    <lineage>
        <taxon>Bacteria</taxon>
        <taxon>Pseudomonadati</taxon>
        <taxon>Bacteroidota</taxon>
        <taxon>Cytophagia</taxon>
        <taxon>Cytophagales</taxon>
        <taxon>Splendidivirgaceae</taxon>
        <taxon>Agaribacillus</taxon>
    </lineage>
</organism>
<dbReference type="Gene3D" id="2.40.170.20">
    <property type="entry name" value="TonB-dependent receptor, beta-barrel domain"/>
    <property type="match status" value="1"/>
</dbReference>
<dbReference type="InterPro" id="IPR012910">
    <property type="entry name" value="Plug_dom"/>
</dbReference>
<name>A0ABT8LID9_9BACT</name>
<dbReference type="InterPro" id="IPR041700">
    <property type="entry name" value="OMP_b-brl_3"/>
</dbReference>
<proteinExistence type="inferred from homology"/>
<dbReference type="InterPro" id="IPR039426">
    <property type="entry name" value="TonB-dep_rcpt-like"/>
</dbReference>
<keyword evidence="2 7" id="KW-0813">Transport</keyword>
<evidence type="ECO:0000256" key="6">
    <source>
        <dbReference type="ARBA" id="ARBA00023237"/>
    </source>
</evidence>
<dbReference type="PANTHER" id="PTHR40980">
    <property type="entry name" value="PLUG DOMAIN-CONTAINING PROTEIN"/>
    <property type="match status" value="1"/>
</dbReference>
<evidence type="ECO:0000259" key="9">
    <source>
        <dbReference type="Pfam" id="PF14905"/>
    </source>
</evidence>
<gene>
    <name evidence="10" type="ORF">QQ020_29005</name>
</gene>
<dbReference type="InterPro" id="IPR008969">
    <property type="entry name" value="CarboxyPept-like_regulatory"/>
</dbReference>
<keyword evidence="11" id="KW-1185">Reference proteome</keyword>
<dbReference type="RefSeq" id="WP_346761479.1">
    <property type="nucleotide sequence ID" value="NZ_JAUJEB010000008.1"/>
</dbReference>
<evidence type="ECO:0000256" key="2">
    <source>
        <dbReference type="ARBA" id="ARBA00022448"/>
    </source>
</evidence>
<evidence type="ECO:0000256" key="3">
    <source>
        <dbReference type="ARBA" id="ARBA00022452"/>
    </source>
</evidence>
<comment type="subcellular location">
    <subcellularLocation>
        <location evidence="1 7">Cell outer membrane</location>
        <topology evidence="1 7">Multi-pass membrane protein</topology>
    </subcellularLocation>
</comment>
<reference evidence="10" key="1">
    <citation type="submission" date="2023-06" db="EMBL/GenBank/DDBJ databases">
        <title>Genomic of Agaribacillus aureum.</title>
        <authorList>
            <person name="Wang G."/>
        </authorList>
    </citation>
    <scope>NUCLEOTIDE SEQUENCE</scope>
    <source>
        <strain evidence="10">BMA12</strain>
    </source>
</reference>
<feature type="domain" description="TonB-dependent receptor plug" evidence="8">
    <location>
        <begin position="148"/>
        <end position="224"/>
    </location>
</feature>
<evidence type="ECO:0000256" key="1">
    <source>
        <dbReference type="ARBA" id="ARBA00004571"/>
    </source>
</evidence>
<dbReference type="PANTHER" id="PTHR40980:SF4">
    <property type="entry name" value="TONB-DEPENDENT RECEPTOR-LIKE BETA-BARREL DOMAIN-CONTAINING PROTEIN"/>
    <property type="match status" value="1"/>
</dbReference>
<accession>A0ABT8LID9</accession>
<comment type="similarity">
    <text evidence="7">Belongs to the TonB-dependent receptor family.</text>
</comment>
<dbReference type="Gene3D" id="2.60.40.1120">
    <property type="entry name" value="Carboxypeptidase-like, regulatory domain"/>
    <property type="match status" value="1"/>
</dbReference>
<evidence type="ECO:0000313" key="10">
    <source>
        <dbReference type="EMBL" id="MDN5216141.1"/>
    </source>
</evidence>
<evidence type="ECO:0000259" key="8">
    <source>
        <dbReference type="Pfam" id="PF07715"/>
    </source>
</evidence>
<keyword evidence="3 7" id="KW-1134">Transmembrane beta strand</keyword>
<comment type="caution">
    <text evidence="10">The sequence shown here is derived from an EMBL/GenBank/DDBJ whole genome shotgun (WGS) entry which is preliminary data.</text>
</comment>
<dbReference type="SUPFAM" id="SSF56935">
    <property type="entry name" value="Porins"/>
    <property type="match status" value="1"/>
</dbReference>
<dbReference type="PROSITE" id="PS52016">
    <property type="entry name" value="TONB_DEPENDENT_REC_3"/>
    <property type="match status" value="1"/>
</dbReference>
<dbReference type="InterPro" id="IPR036942">
    <property type="entry name" value="Beta-barrel_TonB_sf"/>
</dbReference>
<sequence>MKLKSHYFCLLLFSILSNTASFAQNTAIEITGKVVEEGGRQPIEFATVLVADTYTKRTITGTTTGENGNFQLKTSARDFYIEISFVGFAKRKFENPTPVNGKIDLETIVLSQDQQLLDEMVVRGERSQTEFKLDKRVFNVGKDLSSTGASALEVLNNVPSVNVNIEGQVSLRGSTGVQMLINGKPSVIASEEGNALGTLTAEMIEKVEVITVPSAKYEAEGTTGIINIVLKKEDTNGLNGSVTLNTGTPNNHSLGLSVNKRTEKLNLFGQFGIGRRTFPSDNESVNQDLINETRLESFGKSYKNESFINVILGTDYYINKYNVLTLSGHFAYEKEDEDSDTDFSFLEAGGGQTGGSRRLEITEATNPKWQYELQYQKNFERNKEQSLLFSALGNFFGKDQRSDFENITTLGSDPNSQQQTRTDFSEAQYTFKLDYVHPFLEKYTLETGAQYEIKDVTNDFAVSDLLDGVPTNNPDLTNIFDYDQKVFAVYSTAALENDKWGVKLGLRWEHTDVQTLLQNTNERNDLNFSNLFPSAHTSYKLSEHSSVQAGYSKRIRRPRLWDLNPFFNIRNNFSIFTGNPNLLPEFTDLYEITSIHELGSVSLNLGLYYRYTKDVVERVTRFENNVSTSRPENIGTNNVTGVEVNAKYIPSKWLSVSGDFNYNHFSRDGTFEATSFNFDGDQWSTRITAKFKFPLDIDMEISGDYRSRYQTFQQEISENIFADFGLRKKILKGKTILNLSIRDVFASRVFETITEQPDFYLSNSRQRGRFVTFGISFGFGKGEAMEFSGQKRF</sequence>
<dbReference type="SUPFAM" id="SSF49464">
    <property type="entry name" value="Carboxypeptidase regulatory domain-like"/>
    <property type="match status" value="1"/>
</dbReference>
<dbReference type="InterPro" id="IPR037066">
    <property type="entry name" value="Plug_dom_sf"/>
</dbReference>
<protein>
    <submittedName>
        <fullName evidence="10">TonB-dependent receptor</fullName>
    </submittedName>
</protein>
<evidence type="ECO:0000256" key="4">
    <source>
        <dbReference type="ARBA" id="ARBA00022692"/>
    </source>
</evidence>
<keyword evidence="5 7" id="KW-0472">Membrane</keyword>
<keyword evidence="6 7" id="KW-0998">Cell outer membrane</keyword>
<keyword evidence="10" id="KW-0675">Receptor</keyword>
<evidence type="ECO:0000256" key="5">
    <source>
        <dbReference type="ARBA" id="ARBA00023136"/>
    </source>
</evidence>
<dbReference type="Pfam" id="PF14905">
    <property type="entry name" value="OMP_b-brl_3"/>
    <property type="match status" value="1"/>
</dbReference>
<evidence type="ECO:0000256" key="7">
    <source>
        <dbReference type="PROSITE-ProRule" id="PRU01360"/>
    </source>
</evidence>
<dbReference type="Pfam" id="PF07715">
    <property type="entry name" value="Plug"/>
    <property type="match status" value="1"/>
</dbReference>
<dbReference type="Gene3D" id="2.170.130.10">
    <property type="entry name" value="TonB-dependent receptor, plug domain"/>
    <property type="match status" value="1"/>
</dbReference>